<dbReference type="AlphaFoldDB" id="A0A8S0WZP9"/>
<dbReference type="PANTHER" id="PTHR21060:SF15">
    <property type="entry name" value="ACETATE KINASE-RELATED"/>
    <property type="match status" value="1"/>
</dbReference>
<sequence length="308" mass="33326">MFLTWVEQVKGIELTLWRGEERLESRCFPPYGPAAGGQNTDPDALRAACEGWLGGLGVSALRVVLVSGLDFRGPASGSCRVDKLARAFGACLCAIPLWWEEDLPESAQVSGFPGIKRKGIYDRIAHEAALCRLERESGQNLPAGIIVASLGEGVSVAAYAGGRLLDVNNARDGEGPMGWKFCGSLPTEPFVHWAFTGGKTRAQLESALDEEGGWAAYKGMMSPEEWEEIMAYQVVKEIGAMRAVLKQRVDKIVLTGEMASLSGMARIKKRLPPDPAVREIPGADRALGLARIWLTDMRLAAERGGKLD</sequence>
<reference evidence="6" key="1">
    <citation type="submission" date="2014-11" db="EMBL/GenBank/DDBJ databases">
        <authorList>
            <person name="Hornung B.V."/>
        </authorList>
    </citation>
    <scope>NUCLEOTIDE SEQUENCE</scope>
    <source>
        <strain evidence="6">INE</strain>
    </source>
</reference>
<evidence type="ECO:0000256" key="2">
    <source>
        <dbReference type="ARBA" id="ARBA00022741"/>
    </source>
</evidence>
<dbReference type="Proteomes" id="UP001071230">
    <property type="component" value="Unassembled WGS sequence"/>
</dbReference>
<evidence type="ECO:0000256" key="3">
    <source>
        <dbReference type="ARBA" id="ARBA00022777"/>
    </source>
</evidence>
<proteinExistence type="predicted"/>
<dbReference type="InterPro" id="IPR000890">
    <property type="entry name" value="Aliphatic_acid_kin_short-chain"/>
</dbReference>
<accession>A0A8S0WZP9</accession>
<dbReference type="SUPFAM" id="SSF53067">
    <property type="entry name" value="Actin-like ATPase domain"/>
    <property type="match status" value="1"/>
</dbReference>
<protein>
    <submittedName>
        <fullName evidence="5">Acetate kinase</fullName>
        <ecNumber evidence="5">2.7.2.1</ecNumber>
    </submittedName>
</protein>
<name>A0A8S0WZP9_9FIRM</name>
<keyword evidence="2" id="KW-0547">Nucleotide-binding</keyword>
<dbReference type="RefSeq" id="WP_240985529.1">
    <property type="nucleotide sequence ID" value="NZ_CDGJ01000078.1"/>
</dbReference>
<dbReference type="EMBL" id="CDGJ01000078">
    <property type="protein sequence ID" value="CEJ08056.1"/>
    <property type="molecule type" value="Genomic_DNA"/>
</dbReference>
<keyword evidence="1 5" id="KW-0808">Transferase</keyword>
<evidence type="ECO:0000256" key="4">
    <source>
        <dbReference type="ARBA" id="ARBA00022840"/>
    </source>
</evidence>
<dbReference type="PANTHER" id="PTHR21060">
    <property type="entry name" value="ACETATE KINASE"/>
    <property type="match status" value="1"/>
</dbReference>
<dbReference type="Gene3D" id="3.30.420.40">
    <property type="match status" value="1"/>
</dbReference>
<keyword evidence="7" id="KW-1185">Reference proteome</keyword>
<dbReference type="GO" id="GO:0008776">
    <property type="term" value="F:acetate kinase activity"/>
    <property type="evidence" value="ECO:0007669"/>
    <property type="project" value="UniProtKB-EC"/>
</dbReference>
<dbReference type="InterPro" id="IPR043129">
    <property type="entry name" value="ATPase_NBD"/>
</dbReference>
<gene>
    <name evidence="6" type="ORF">DEACI_2531</name>
    <name evidence="5" type="ORF">DEACI_2773</name>
</gene>
<dbReference type="EMBL" id="LR746496">
    <property type="protein sequence ID" value="CAA7602101.1"/>
    <property type="molecule type" value="Genomic_DNA"/>
</dbReference>
<keyword evidence="4" id="KW-0067">ATP-binding</keyword>
<dbReference type="Proteomes" id="UP000836597">
    <property type="component" value="Chromosome"/>
</dbReference>
<reference evidence="5" key="2">
    <citation type="submission" date="2020-01" db="EMBL/GenBank/DDBJ databases">
        <authorList>
            <person name="Hornung B."/>
        </authorList>
    </citation>
    <scope>NUCLEOTIDE SEQUENCE</scope>
    <source>
        <strain evidence="5">PacBioINE</strain>
    </source>
</reference>
<dbReference type="GO" id="GO:0005524">
    <property type="term" value="F:ATP binding"/>
    <property type="evidence" value="ECO:0007669"/>
    <property type="project" value="UniProtKB-KW"/>
</dbReference>
<organism evidence="5">
    <name type="scientific">Acididesulfobacillus acetoxydans</name>
    <dbReference type="NCBI Taxonomy" id="1561005"/>
    <lineage>
        <taxon>Bacteria</taxon>
        <taxon>Bacillati</taxon>
        <taxon>Bacillota</taxon>
        <taxon>Clostridia</taxon>
        <taxon>Eubacteriales</taxon>
        <taxon>Peptococcaceae</taxon>
        <taxon>Acididesulfobacillus</taxon>
    </lineage>
</organism>
<evidence type="ECO:0000313" key="5">
    <source>
        <dbReference type="EMBL" id="CAA7602101.1"/>
    </source>
</evidence>
<keyword evidence="3 5" id="KW-0418">Kinase</keyword>
<evidence type="ECO:0000256" key="1">
    <source>
        <dbReference type="ARBA" id="ARBA00022679"/>
    </source>
</evidence>
<dbReference type="GO" id="GO:0006083">
    <property type="term" value="P:acetate metabolic process"/>
    <property type="evidence" value="ECO:0007669"/>
    <property type="project" value="TreeGrafter"/>
</dbReference>
<evidence type="ECO:0000313" key="6">
    <source>
        <dbReference type="EMBL" id="CEJ08056.1"/>
    </source>
</evidence>
<evidence type="ECO:0000313" key="7">
    <source>
        <dbReference type="Proteomes" id="UP001071230"/>
    </source>
</evidence>
<dbReference type="EC" id="2.7.2.1" evidence="5"/>
<dbReference type="KEGG" id="aacx:DEACI_2773"/>